<name>A0A812ID06_9DINO</name>
<feature type="region of interest" description="Disordered" evidence="1">
    <location>
        <begin position="488"/>
        <end position="522"/>
    </location>
</feature>
<evidence type="ECO:0000313" key="4">
    <source>
        <dbReference type="Proteomes" id="UP000604046"/>
    </source>
</evidence>
<dbReference type="Proteomes" id="UP000604046">
    <property type="component" value="Unassembled WGS sequence"/>
</dbReference>
<dbReference type="Gene3D" id="2.60.120.330">
    <property type="entry name" value="B-lactam Antibiotic, Isopenicillin N Synthase, Chain"/>
    <property type="match status" value="1"/>
</dbReference>
<feature type="domain" description="Isopenicillin N synthase-like Fe(2+) 2OG dioxygenase" evidence="2">
    <location>
        <begin position="295"/>
        <end position="375"/>
    </location>
</feature>
<dbReference type="InterPro" id="IPR044861">
    <property type="entry name" value="IPNS-like_FE2OG_OXY"/>
</dbReference>
<dbReference type="PANTHER" id="PTHR47990">
    <property type="entry name" value="2-OXOGLUTARATE (2OG) AND FE(II)-DEPENDENT OXYGENASE SUPERFAMILY PROTEIN-RELATED"/>
    <property type="match status" value="1"/>
</dbReference>
<keyword evidence="4" id="KW-1185">Reference proteome</keyword>
<dbReference type="SUPFAM" id="SSF51197">
    <property type="entry name" value="Clavaminate synthase-like"/>
    <property type="match status" value="1"/>
</dbReference>
<reference evidence="3" key="1">
    <citation type="submission" date="2021-02" db="EMBL/GenBank/DDBJ databases">
        <authorList>
            <person name="Dougan E. K."/>
            <person name="Rhodes N."/>
            <person name="Thang M."/>
            <person name="Chan C."/>
        </authorList>
    </citation>
    <scope>NUCLEOTIDE SEQUENCE</scope>
</reference>
<proteinExistence type="predicted"/>
<organism evidence="3 4">
    <name type="scientific">Symbiodinium natans</name>
    <dbReference type="NCBI Taxonomy" id="878477"/>
    <lineage>
        <taxon>Eukaryota</taxon>
        <taxon>Sar</taxon>
        <taxon>Alveolata</taxon>
        <taxon>Dinophyceae</taxon>
        <taxon>Suessiales</taxon>
        <taxon>Symbiodiniaceae</taxon>
        <taxon>Symbiodinium</taxon>
    </lineage>
</organism>
<dbReference type="Gene3D" id="1.25.40.10">
    <property type="entry name" value="Tetratricopeptide repeat domain"/>
    <property type="match status" value="1"/>
</dbReference>
<gene>
    <name evidence="3" type="primary">2ODD19</name>
    <name evidence="3" type="ORF">SNAT2548_LOCUS3715</name>
</gene>
<dbReference type="Pfam" id="PF03171">
    <property type="entry name" value="2OG-FeII_Oxy"/>
    <property type="match status" value="1"/>
</dbReference>
<feature type="compositionally biased region" description="Basic and acidic residues" evidence="1">
    <location>
        <begin position="488"/>
        <end position="498"/>
    </location>
</feature>
<dbReference type="EMBL" id="CAJNDS010000225">
    <property type="protein sequence ID" value="CAE7030754.1"/>
    <property type="molecule type" value="Genomic_DNA"/>
</dbReference>
<dbReference type="InterPro" id="IPR027443">
    <property type="entry name" value="IPNS-like_sf"/>
</dbReference>
<dbReference type="InterPro" id="IPR050231">
    <property type="entry name" value="Iron_ascorbate_oxido_reductase"/>
</dbReference>
<evidence type="ECO:0000256" key="1">
    <source>
        <dbReference type="SAM" id="MobiDB-lite"/>
    </source>
</evidence>
<evidence type="ECO:0000259" key="2">
    <source>
        <dbReference type="Pfam" id="PF03171"/>
    </source>
</evidence>
<dbReference type="OrthoDB" id="288590at2759"/>
<protein>
    <submittedName>
        <fullName evidence="3">2ODD19 protein</fullName>
    </submittedName>
</protein>
<evidence type="ECO:0000313" key="3">
    <source>
        <dbReference type="EMBL" id="CAE7030754.1"/>
    </source>
</evidence>
<dbReference type="InterPro" id="IPR011990">
    <property type="entry name" value="TPR-like_helical_dom_sf"/>
</dbReference>
<comment type="caution">
    <text evidence="3">The sequence shown here is derived from an EMBL/GenBank/DDBJ whole genome shotgun (WGS) entry which is preliminary data.</text>
</comment>
<sequence>MSTTLCRRVRVEIDDSLATLCGAHKILIALPKDNLPVADFLSVFQQRHLGTTCLHLLCHVDGFTLPPGQLVPQVLKDEDVLVVCQEGRGSDSTGLARPLKRRRVEVTESHTAVSQFPHSPEVPHFNPRQDRGTLFEALSICGAVFVPCGTGGLGLPSPRYAAWHDLWKEAASDFKAFKARPPARSHQLRFSQGEDLLRTLSGESKAHTPDVRYNFGVGQTALKQGSKAWKELKWIPEDFQSVLLTLSQLVAAELHELTDLEKEPKGTLGANVLNELESWAGSRLRHSLYPGKGSCTEHTDYGVLTLQQSNGSGLEALIGGAWRPLEPPPGFVVLFAGDMLEILTNGRVRALHHRVCMHSGSEECARQSNIIFLQPDNDTLVQPLMPYRSGQRDLPAVRYGDWHKKKTSLRHTSGADVVKKHFSRKVSRQSDKALDKCKERHSAEVVTIDAEEETAKPRVKRLGPSTGALRKWGGVGFKVRQDGLARRPRRNDFVKEKAPALSAAPHAGPGAWSSKDDPPEPGLSLVAARARESAWADALSLAAQFCHGGEPRSVAGENAAIGAWLRGHRWAAGLCLLARFQERRLESSIVTFNTLANGCGDSWALSLHFALHAGQAEARALRAVAYASDAAQAWPMVLQVLSHFRRWKLSPDGRVWNLAMRSRTEGALELFHELRRAGGVSPESWTAALGAVTKAVAWQSSYDILLQMPCARLSPPAFALERLVLQGPEPGWPRAAALLTRLRGLETPRFCRTKP</sequence>
<accession>A0A812ID06</accession>
<dbReference type="AlphaFoldDB" id="A0A812ID06"/>